<organism evidence="4 5">
    <name type="scientific">Limnothrix redekei LRLZ20PSL1</name>
    <dbReference type="NCBI Taxonomy" id="3112953"/>
    <lineage>
        <taxon>Bacteria</taxon>
        <taxon>Bacillati</taxon>
        <taxon>Cyanobacteriota</taxon>
        <taxon>Cyanophyceae</taxon>
        <taxon>Pseudanabaenales</taxon>
        <taxon>Pseudanabaenaceae</taxon>
        <taxon>Limnothrix</taxon>
    </lineage>
</organism>
<dbReference type="Gene3D" id="2.150.10.10">
    <property type="entry name" value="Serralysin-like metalloprotease, C-terminal"/>
    <property type="match status" value="2"/>
</dbReference>
<dbReference type="RefSeq" id="WP_190356134.1">
    <property type="nucleotide sequence ID" value="NZ_JAZAQF010000078.1"/>
</dbReference>
<dbReference type="InterPro" id="IPR011049">
    <property type="entry name" value="Serralysin-like_metalloprot_C"/>
</dbReference>
<evidence type="ECO:0000256" key="1">
    <source>
        <dbReference type="ARBA" id="ARBA00004613"/>
    </source>
</evidence>
<evidence type="ECO:0000313" key="4">
    <source>
        <dbReference type="EMBL" id="MFG3818698.1"/>
    </source>
</evidence>
<dbReference type="InterPro" id="IPR050557">
    <property type="entry name" value="RTX_toxin/Mannuronan_C5-epim"/>
</dbReference>
<dbReference type="Proteomes" id="UP001604335">
    <property type="component" value="Unassembled WGS sequence"/>
</dbReference>
<evidence type="ECO:0000313" key="5">
    <source>
        <dbReference type="Proteomes" id="UP001604335"/>
    </source>
</evidence>
<dbReference type="InterPro" id="IPR013766">
    <property type="entry name" value="Thioredoxin_domain"/>
</dbReference>
<dbReference type="InterPro" id="IPR018511">
    <property type="entry name" value="Hemolysin-typ_Ca-bd_CS"/>
</dbReference>
<dbReference type="InterPro" id="IPR036249">
    <property type="entry name" value="Thioredoxin-like_sf"/>
</dbReference>
<keyword evidence="2" id="KW-0964">Secreted</keyword>
<protein>
    <submittedName>
        <fullName evidence="4">Thioredoxin domain-containing protein</fullName>
    </submittedName>
</protein>
<dbReference type="PRINTS" id="PR00313">
    <property type="entry name" value="CABNDNGRPT"/>
</dbReference>
<reference evidence="5" key="1">
    <citation type="journal article" date="2024" name="Algal Res.">
        <title>Biochemical, toxicological and genomic investigation of a high-biomass producing Limnothrix strain isolated from Italian shallow drinking water reservoir.</title>
        <authorList>
            <person name="Simonazzi M."/>
            <person name="Shishido T.K."/>
            <person name="Delbaje E."/>
            <person name="Wahlsten M."/>
            <person name="Fewer D.P."/>
            <person name="Sivonen K."/>
            <person name="Pezzolesi L."/>
            <person name="Pistocchi R."/>
        </authorList>
    </citation>
    <scope>NUCLEOTIDE SEQUENCE [LARGE SCALE GENOMIC DNA]</scope>
    <source>
        <strain evidence="5">LRLZ20PSL1</strain>
    </source>
</reference>
<gene>
    <name evidence="4" type="ORF">VPK24_13705</name>
</gene>
<dbReference type="Pfam" id="PF00085">
    <property type="entry name" value="Thioredoxin"/>
    <property type="match status" value="1"/>
</dbReference>
<dbReference type="Pfam" id="PF00353">
    <property type="entry name" value="HemolysinCabind"/>
    <property type="match status" value="2"/>
</dbReference>
<comment type="caution">
    <text evidence="4">The sequence shown here is derived from an EMBL/GenBank/DDBJ whole genome shotgun (WGS) entry which is preliminary data.</text>
</comment>
<dbReference type="PANTHER" id="PTHR38340">
    <property type="entry name" value="S-LAYER PROTEIN"/>
    <property type="match status" value="1"/>
</dbReference>
<dbReference type="EMBL" id="JAZAQF010000078">
    <property type="protein sequence ID" value="MFG3818698.1"/>
    <property type="molecule type" value="Genomic_DNA"/>
</dbReference>
<dbReference type="Gene3D" id="3.40.30.10">
    <property type="entry name" value="Glutaredoxin"/>
    <property type="match status" value="1"/>
</dbReference>
<evidence type="ECO:0000256" key="2">
    <source>
        <dbReference type="ARBA" id="ARBA00022525"/>
    </source>
</evidence>
<feature type="domain" description="Thioredoxin" evidence="3">
    <location>
        <begin position="1"/>
        <end position="108"/>
    </location>
</feature>
<dbReference type="SUPFAM" id="SSF52833">
    <property type="entry name" value="Thioredoxin-like"/>
    <property type="match status" value="1"/>
</dbReference>
<dbReference type="InterPro" id="IPR001343">
    <property type="entry name" value="Hemolysn_Ca-bd"/>
</dbReference>
<dbReference type="PROSITE" id="PS00330">
    <property type="entry name" value="HEMOLYSIN_CALCIUM"/>
    <property type="match status" value="2"/>
</dbReference>
<evidence type="ECO:0000259" key="3">
    <source>
        <dbReference type="PROSITE" id="PS51352"/>
    </source>
</evidence>
<keyword evidence="5" id="KW-1185">Reference proteome</keyword>
<proteinExistence type="predicted"/>
<dbReference type="SUPFAM" id="SSF51120">
    <property type="entry name" value="beta-Roll"/>
    <property type="match status" value="2"/>
</dbReference>
<dbReference type="PANTHER" id="PTHR38340:SF1">
    <property type="entry name" value="S-LAYER PROTEIN"/>
    <property type="match status" value="1"/>
</dbReference>
<sequence length="338" mass="34691">MSSKVDITAQNFQSEVVSKSSEKPVVLYFSSPTCSACQQLSPVLEEIVKNYDVVLAKVNTQQEVGLVQQAGVRSTPDVRLVQSGRATDQFVGAVSGNEVRSFLTRNSVNLLAGPKFLDLTNDSDNRVIPVNSLSEYPSGVRALGGNDTVTGSSDVDVLFGNAGNDLLLGNDANDVLNGGADNDALDGGLGNDLLSGNRGNDSLVGGDGNDILRGGRENDTLLGGDGDDVLSGDFGTDVLTGGAGRDLFVLRAEEAVAGAGVQTVDRIVDLSVSQGDVVLLAADFAIADVTVTAGNVNNSGAADAIISRTSTGALLGVVLDQTPDVVRSALQVIPPSSL</sequence>
<comment type="subcellular location">
    <subcellularLocation>
        <location evidence="1">Secreted</location>
    </subcellularLocation>
</comment>
<dbReference type="CDD" id="cd02947">
    <property type="entry name" value="TRX_family"/>
    <property type="match status" value="1"/>
</dbReference>
<name>A0ABW7CC25_9CYAN</name>
<accession>A0ABW7CC25</accession>
<dbReference type="PROSITE" id="PS51352">
    <property type="entry name" value="THIOREDOXIN_2"/>
    <property type="match status" value="1"/>
</dbReference>